<evidence type="ECO:0000256" key="1">
    <source>
        <dbReference type="SAM" id="MobiDB-lite"/>
    </source>
</evidence>
<feature type="compositionally biased region" description="Basic and acidic residues" evidence="1">
    <location>
        <begin position="242"/>
        <end position="253"/>
    </location>
</feature>
<evidence type="ECO:0000313" key="4">
    <source>
        <dbReference type="Proteomes" id="UP001212152"/>
    </source>
</evidence>
<feature type="region of interest" description="Disordered" evidence="1">
    <location>
        <begin position="161"/>
        <end position="393"/>
    </location>
</feature>
<feature type="compositionally biased region" description="Low complexity" evidence="1">
    <location>
        <begin position="59"/>
        <end position="88"/>
    </location>
</feature>
<evidence type="ECO:0000313" key="3">
    <source>
        <dbReference type="EMBL" id="KAJ3178992.1"/>
    </source>
</evidence>
<sequence length="550" mass="59002">MTSRTKGAPSDTVVGSATRAKRSASSAKKDASYLSQDSTAEITADDDRHHDDDDDGDADNNAPPKKVAKTAKTPKTTAAKNTKAVAKPPAKKRTRRRSPEVASDSEAAADSLGGIQQQQHHSAGDIAPVLDEKSMLGDTVYPDGPSVLYAAGMYLARNEGAGSAEAAEPTSLSGTRARSGPTAASYKQRATTAETEEAYDDNDDDVENNSSIRPFTQADMLPGHVHMNYAPENMPPAPPAPHGHDEPQDLHEMAHHHHHHHQQHQHQHQHPHDQQHEPEDLHPAHQQHEPQDLHAMAQVEGSSSGTRAPTRQSTRRPATRSRFQPYDTKQTVGVPAAPRSTSSSSTSRHTTAVSKLATRNNDQQLQDDVEGEMEMKRRRNTEAARRSRERKANRLSELEQKVEELEIQNTAMHNELSVVEKERTIFSLREAELNRRIHNLEQSLRDAHDALMARALGHMSVGHLQAVDGGGGGAGSAGVVPGGAQQQQPLLPPQPMPQGMMAVPVVVASPSAPMMAGGGGGGGVAAGVEGVVEGARHAPEDELVAGDESQ</sequence>
<feature type="region of interest" description="Disordered" evidence="1">
    <location>
        <begin position="1"/>
        <end position="130"/>
    </location>
</feature>
<feature type="compositionally biased region" description="Polar residues" evidence="1">
    <location>
        <begin position="300"/>
        <end position="312"/>
    </location>
</feature>
<gene>
    <name evidence="3" type="ORF">HDU87_003262</name>
</gene>
<proteinExistence type="predicted"/>
<protein>
    <recommendedName>
        <fullName evidence="2">BZIP domain-containing protein</fullName>
    </recommendedName>
</protein>
<dbReference type="Gene3D" id="3.30.160.60">
    <property type="entry name" value="Classic Zinc Finger"/>
    <property type="match status" value="1"/>
</dbReference>
<feature type="compositionally biased region" description="Low complexity" evidence="1">
    <location>
        <begin position="100"/>
        <end position="111"/>
    </location>
</feature>
<name>A0AAD5TKV4_9FUNG</name>
<feature type="compositionally biased region" description="Low complexity" evidence="1">
    <location>
        <begin position="339"/>
        <end position="351"/>
    </location>
</feature>
<comment type="caution">
    <text evidence="3">The sequence shown here is derived from an EMBL/GenBank/DDBJ whole genome shotgun (WGS) entry which is preliminary data.</text>
</comment>
<dbReference type="SMART" id="SM00338">
    <property type="entry name" value="BRLZ"/>
    <property type="match status" value="1"/>
</dbReference>
<feature type="compositionally biased region" description="Acidic residues" evidence="1">
    <location>
        <begin position="194"/>
        <end position="207"/>
    </location>
</feature>
<feature type="domain" description="BZIP" evidence="2">
    <location>
        <begin position="370"/>
        <end position="422"/>
    </location>
</feature>
<dbReference type="PROSITE" id="PS00036">
    <property type="entry name" value="BZIP_BASIC"/>
    <property type="match status" value="1"/>
</dbReference>
<dbReference type="InterPro" id="IPR004827">
    <property type="entry name" value="bZIP"/>
</dbReference>
<keyword evidence="4" id="KW-1185">Reference proteome</keyword>
<feature type="region of interest" description="Disordered" evidence="1">
    <location>
        <begin position="471"/>
        <end position="493"/>
    </location>
</feature>
<dbReference type="GO" id="GO:0003700">
    <property type="term" value="F:DNA-binding transcription factor activity"/>
    <property type="evidence" value="ECO:0007669"/>
    <property type="project" value="InterPro"/>
</dbReference>
<dbReference type="Proteomes" id="UP001212152">
    <property type="component" value="Unassembled WGS sequence"/>
</dbReference>
<feature type="compositionally biased region" description="Basic residues" evidence="1">
    <location>
        <begin position="254"/>
        <end position="269"/>
    </location>
</feature>
<reference evidence="3" key="1">
    <citation type="submission" date="2020-05" db="EMBL/GenBank/DDBJ databases">
        <title>Phylogenomic resolution of chytrid fungi.</title>
        <authorList>
            <person name="Stajich J.E."/>
            <person name="Amses K."/>
            <person name="Simmons R."/>
            <person name="Seto K."/>
            <person name="Myers J."/>
            <person name="Bonds A."/>
            <person name="Quandt C.A."/>
            <person name="Barry K."/>
            <person name="Liu P."/>
            <person name="Grigoriev I."/>
            <person name="Longcore J.E."/>
            <person name="James T.Y."/>
        </authorList>
    </citation>
    <scope>NUCLEOTIDE SEQUENCE</scope>
    <source>
        <strain evidence="3">JEL0379</strain>
    </source>
</reference>
<dbReference type="EMBL" id="JADGJQ010000023">
    <property type="protein sequence ID" value="KAJ3178992.1"/>
    <property type="molecule type" value="Genomic_DNA"/>
</dbReference>
<dbReference type="SUPFAM" id="SSF57959">
    <property type="entry name" value="Leucine zipper domain"/>
    <property type="match status" value="1"/>
</dbReference>
<dbReference type="PROSITE" id="PS50217">
    <property type="entry name" value="BZIP"/>
    <property type="match status" value="1"/>
</dbReference>
<organism evidence="3 4">
    <name type="scientific">Geranomyces variabilis</name>
    <dbReference type="NCBI Taxonomy" id="109894"/>
    <lineage>
        <taxon>Eukaryota</taxon>
        <taxon>Fungi</taxon>
        <taxon>Fungi incertae sedis</taxon>
        <taxon>Chytridiomycota</taxon>
        <taxon>Chytridiomycota incertae sedis</taxon>
        <taxon>Chytridiomycetes</taxon>
        <taxon>Spizellomycetales</taxon>
        <taxon>Powellomycetaceae</taxon>
        <taxon>Geranomyces</taxon>
    </lineage>
</organism>
<dbReference type="CDD" id="cd12193">
    <property type="entry name" value="bZIP_GCN4"/>
    <property type="match status" value="1"/>
</dbReference>
<feature type="compositionally biased region" description="Basic and acidic residues" evidence="1">
    <location>
        <begin position="380"/>
        <end position="393"/>
    </location>
</feature>
<feature type="compositionally biased region" description="Basic and acidic residues" evidence="1">
    <location>
        <begin position="270"/>
        <end position="292"/>
    </location>
</feature>
<accession>A0AAD5TKV4</accession>
<feature type="compositionally biased region" description="Low complexity" evidence="1">
    <location>
        <begin position="477"/>
        <end position="489"/>
    </location>
</feature>
<dbReference type="AlphaFoldDB" id="A0AAD5TKV4"/>
<evidence type="ECO:0000259" key="2">
    <source>
        <dbReference type="PROSITE" id="PS50217"/>
    </source>
</evidence>
<dbReference type="InterPro" id="IPR046347">
    <property type="entry name" value="bZIP_sf"/>
</dbReference>
<dbReference type="Pfam" id="PF00170">
    <property type="entry name" value="bZIP_1"/>
    <property type="match status" value="1"/>
</dbReference>